<dbReference type="AlphaFoldDB" id="A0AAV9BA35"/>
<reference evidence="1" key="1">
    <citation type="journal article" date="2023" name="Nat. Commun.">
        <title>Diploid and tetraploid genomes of Acorus and the evolution of monocots.</title>
        <authorList>
            <person name="Ma L."/>
            <person name="Liu K.W."/>
            <person name="Li Z."/>
            <person name="Hsiao Y.Y."/>
            <person name="Qi Y."/>
            <person name="Fu T."/>
            <person name="Tang G.D."/>
            <person name="Zhang D."/>
            <person name="Sun W.H."/>
            <person name="Liu D.K."/>
            <person name="Li Y."/>
            <person name="Chen G.Z."/>
            <person name="Liu X.D."/>
            <person name="Liao X.Y."/>
            <person name="Jiang Y.T."/>
            <person name="Yu X."/>
            <person name="Hao Y."/>
            <person name="Huang J."/>
            <person name="Zhao X.W."/>
            <person name="Ke S."/>
            <person name="Chen Y.Y."/>
            <person name="Wu W.L."/>
            <person name="Hsu J.L."/>
            <person name="Lin Y.F."/>
            <person name="Huang M.D."/>
            <person name="Li C.Y."/>
            <person name="Huang L."/>
            <person name="Wang Z.W."/>
            <person name="Zhao X."/>
            <person name="Zhong W.Y."/>
            <person name="Peng D.H."/>
            <person name="Ahmad S."/>
            <person name="Lan S."/>
            <person name="Zhang J.S."/>
            <person name="Tsai W.C."/>
            <person name="Van de Peer Y."/>
            <person name="Liu Z.J."/>
        </authorList>
    </citation>
    <scope>NUCLEOTIDE SEQUENCE</scope>
    <source>
        <strain evidence="1">SCP</strain>
    </source>
</reference>
<keyword evidence="2" id="KW-1185">Reference proteome</keyword>
<evidence type="ECO:0000313" key="2">
    <source>
        <dbReference type="Proteomes" id="UP001179952"/>
    </source>
</evidence>
<accession>A0AAV9BA35</accession>
<organism evidence="1 2">
    <name type="scientific">Acorus gramineus</name>
    <name type="common">Dwarf sweet flag</name>
    <dbReference type="NCBI Taxonomy" id="55184"/>
    <lineage>
        <taxon>Eukaryota</taxon>
        <taxon>Viridiplantae</taxon>
        <taxon>Streptophyta</taxon>
        <taxon>Embryophyta</taxon>
        <taxon>Tracheophyta</taxon>
        <taxon>Spermatophyta</taxon>
        <taxon>Magnoliopsida</taxon>
        <taxon>Liliopsida</taxon>
        <taxon>Acoraceae</taxon>
        <taxon>Acorus</taxon>
    </lineage>
</organism>
<gene>
    <name evidence="1" type="ORF">QJS04_geneDACA019023</name>
</gene>
<reference evidence="1" key="2">
    <citation type="submission" date="2023-06" db="EMBL/GenBank/DDBJ databases">
        <authorList>
            <person name="Ma L."/>
            <person name="Liu K.-W."/>
            <person name="Li Z."/>
            <person name="Hsiao Y.-Y."/>
            <person name="Qi Y."/>
            <person name="Fu T."/>
            <person name="Tang G."/>
            <person name="Zhang D."/>
            <person name="Sun W.-H."/>
            <person name="Liu D.-K."/>
            <person name="Li Y."/>
            <person name="Chen G.-Z."/>
            <person name="Liu X.-D."/>
            <person name="Liao X.-Y."/>
            <person name="Jiang Y.-T."/>
            <person name="Yu X."/>
            <person name="Hao Y."/>
            <person name="Huang J."/>
            <person name="Zhao X.-W."/>
            <person name="Ke S."/>
            <person name="Chen Y.-Y."/>
            <person name="Wu W.-L."/>
            <person name="Hsu J.-L."/>
            <person name="Lin Y.-F."/>
            <person name="Huang M.-D."/>
            <person name="Li C.-Y."/>
            <person name="Huang L."/>
            <person name="Wang Z.-W."/>
            <person name="Zhao X."/>
            <person name="Zhong W.-Y."/>
            <person name="Peng D.-H."/>
            <person name="Ahmad S."/>
            <person name="Lan S."/>
            <person name="Zhang J.-S."/>
            <person name="Tsai W.-C."/>
            <person name="Van De Peer Y."/>
            <person name="Liu Z.-J."/>
        </authorList>
    </citation>
    <scope>NUCLEOTIDE SEQUENCE</scope>
    <source>
        <strain evidence="1">SCP</strain>
        <tissue evidence="1">Leaves</tissue>
    </source>
</reference>
<proteinExistence type="predicted"/>
<dbReference type="EMBL" id="JAUJYN010000004">
    <property type="protein sequence ID" value="KAK1272962.1"/>
    <property type="molecule type" value="Genomic_DNA"/>
</dbReference>
<sequence>MELFGVRDEDLILYGQIVASGPTLDLASRLSNFRVVVLHSPILSARADPRDPKILRILCARPARRQHSRTFTGASRNPARLFARCPDAQTRPSFSVPCACKLVQIVVRSRRSYPARVLGFLGYVPWVFQRLCASARGQCLRATTAVRRRPVAYRLRRRTLPPPIALRQP</sequence>
<protein>
    <submittedName>
        <fullName evidence="1">Uncharacterized protein</fullName>
    </submittedName>
</protein>
<comment type="caution">
    <text evidence="1">The sequence shown here is derived from an EMBL/GenBank/DDBJ whole genome shotgun (WGS) entry which is preliminary data.</text>
</comment>
<evidence type="ECO:0000313" key="1">
    <source>
        <dbReference type="EMBL" id="KAK1272962.1"/>
    </source>
</evidence>
<dbReference type="Proteomes" id="UP001179952">
    <property type="component" value="Unassembled WGS sequence"/>
</dbReference>
<name>A0AAV9BA35_ACOGR</name>